<proteinExistence type="predicted"/>
<evidence type="ECO:0000313" key="2">
    <source>
        <dbReference type="EMBL" id="KAF2641104.1"/>
    </source>
</evidence>
<accession>A0A6A6S4K1</accession>
<feature type="transmembrane region" description="Helical" evidence="1">
    <location>
        <begin position="6"/>
        <end position="24"/>
    </location>
</feature>
<gene>
    <name evidence="2" type="ORF">P280DRAFT_302683</name>
</gene>
<dbReference type="EMBL" id="MU006783">
    <property type="protein sequence ID" value="KAF2641104.1"/>
    <property type="molecule type" value="Genomic_DNA"/>
</dbReference>
<reference evidence="2" key="1">
    <citation type="journal article" date="2020" name="Stud. Mycol.">
        <title>101 Dothideomycetes genomes: a test case for predicting lifestyles and emergence of pathogens.</title>
        <authorList>
            <person name="Haridas S."/>
            <person name="Albert R."/>
            <person name="Binder M."/>
            <person name="Bloem J."/>
            <person name="Labutti K."/>
            <person name="Salamov A."/>
            <person name="Andreopoulos B."/>
            <person name="Baker S."/>
            <person name="Barry K."/>
            <person name="Bills G."/>
            <person name="Bluhm B."/>
            <person name="Cannon C."/>
            <person name="Castanera R."/>
            <person name="Culley D."/>
            <person name="Daum C."/>
            <person name="Ezra D."/>
            <person name="Gonzalez J."/>
            <person name="Henrissat B."/>
            <person name="Kuo A."/>
            <person name="Liang C."/>
            <person name="Lipzen A."/>
            <person name="Lutzoni F."/>
            <person name="Magnuson J."/>
            <person name="Mondo S."/>
            <person name="Nolan M."/>
            <person name="Ohm R."/>
            <person name="Pangilinan J."/>
            <person name="Park H.-J."/>
            <person name="Ramirez L."/>
            <person name="Alfaro M."/>
            <person name="Sun H."/>
            <person name="Tritt A."/>
            <person name="Yoshinaga Y."/>
            <person name="Zwiers L.-H."/>
            <person name="Turgeon B."/>
            <person name="Goodwin S."/>
            <person name="Spatafora J."/>
            <person name="Crous P."/>
            <person name="Grigoriev I."/>
        </authorList>
    </citation>
    <scope>NUCLEOTIDE SEQUENCE</scope>
    <source>
        <strain evidence="2">CBS 473.64</strain>
    </source>
</reference>
<keyword evidence="3" id="KW-1185">Reference proteome</keyword>
<protein>
    <submittedName>
        <fullName evidence="2">Uncharacterized protein</fullName>
    </submittedName>
</protein>
<keyword evidence="1" id="KW-1133">Transmembrane helix</keyword>
<organism evidence="2 3">
    <name type="scientific">Massarina eburnea CBS 473.64</name>
    <dbReference type="NCBI Taxonomy" id="1395130"/>
    <lineage>
        <taxon>Eukaryota</taxon>
        <taxon>Fungi</taxon>
        <taxon>Dikarya</taxon>
        <taxon>Ascomycota</taxon>
        <taxon>Pezizomycotina</taxon>
        <taxon>Dothideomycetes</taxon>
        <taxon>Pleosporomycetidae</taxon>
        <taxon>Pleosporales</taxon>
        <taxon>Massarineae</taxon>
        <taxon>Massarinaceae</taxon>
        <taxon>Massarina</taxon>
    </lineage>
</organism>
<name>A0A6A6S4K1_9PLEO</name>
<sequence>MILLLLFLERLYLIALIFYFVLWWGRGPFALEWRCAFRTHGTLVISFGETFRHTSLGSSFTSLHVLLSSSERVSIFAVTLLICPWRGDELV</sequence>
<evidence type="ECO:0000256" key="1">
    <source>
        <dbReference type="SAM" id="Phobius"/>
    </source>
</evidence>
<dbReference type="Proteomes" id="UP000799753">
    <property type="component" value="Unassembled WGS sequence"/>
</dbReference>
<keyword evidence="1" id="KW-0812">Transmembrane</keyword>
<keyword evidence="1" id="KW-0472">Membrane</keyword>
<evidence type="ECO:0000313" key="3">
    <source>
        <dbReference type="Proteomes" id="UP000799753"/>
    </source>
</evidence>
<dbReference type="AlphaFoldDB" id="A0A6A6S4K1"/>